<name>A0AAD5XMK7_9FUNG</name>
<dbReference type="PROSITE" id="PS51375">
    <property type="entry name" value="PPR"/>
    <property type="match status" value="7"/>
</dbReference>
<feature type="repeat" description="PPR" evidence="2">
    <location>
        <begin position="298"/>
        <end position="332"/>
    </location>
</feature>
<dbReference type="NCBIfam" id="TIGR00756">
    <property type="entry name" value="PPR"/>
    <property type="match status" value="6"/>
</dbReference>
<dbReference type="PANTHER" id="PTHR47936:SF1">
    <property type="entry name" value="PENTATRICOPEPTIDE REPEAT-CONTAINING PROTEIN GUN1, CHLOROPLASTIC"/>
    <property type="match status" value="1"/>
</dbReference>
<organism evidence="4 5">
    <name type="scientific">Geranomyces variabilis</name>
    <dbReference type="NCBI Taxonomy" id="109894"/>
    <lineage>
        <taxon>Eukaryota</taxon>
        <taxon>Fungi</taxon>
        <taxon>Fungi incertae sedis</taxon>
        <taxon>Chytridiomycota</taxon>
        <taxon>Chytridiomycota incertae sedis</taxon>
        <taxon>Chytridiomycetes</taxon>
        <taxon>Spizellomycetales</taxon>
        <taxon>Powellomycetaceae</taxon>
        <taxon>Geranomyces</taxon>
    </lineage>
</organism>
<evidence type="ECO:0000313" key="4">
    <source>
        <dbReference type="EMBL" id="KAJ3177643.1"/>
    </source>
</evidence>
<keyword evidence="1" id="KW-0677">Repeat</keyword>
<feature type="repeat" description="PPR" evidence="2">
    <location>
        <begin position="438"/>
        <end position="472"/>
    </location>
</feature>
<gene>
    <name evidence="4" type="ORF">HDU87_004396</name>
</gene>
<dbReference type="PANTHER" id="PTHR47936">
    <property type="entry name" value="PPR_LONG DOMAIN-CONTAINING PROTEIN"/>
    <property type="match status" value="1"/>
</dbReference>
<dbReference type="InterPro" id="IPR011990">
    <property type="entry name" value="TPR-like_helical_dom_sf"/>
</dbReference>
<sequence length="751" mass="83242">MAACGIPHQIWCYEARLIALTDLPGGLDAGMQILRELEARTDARRPVPRYRTYGVLLRLIIAQYGAAAAEKWLLNDFVGKIRVQDPHCERNTVTATWDLQLCNTLIHGYAVCGDMDQAHRLVAGLEAQGLQPNSFTWLYILHGHVLNGDRPAMMRVLQTVKKAHQRPTKAFYEMLICGLLHCGRRKRDYLRDATAHIPADLSEGLDENRAITDAAEVHDEMKQEYRSGLSIYNLFMSVFIRRGELEKVKTMFEDMRKAGIFPDAVSYSLVITACLRGDDHDGVDAAFEDMCTEGVEPDLVVYGNILSAHGQLGKLGKVQKYLQHMRDRGFRPNYHIWHILINSYCCNRDMAAAAAVVEQMKAADYRVTEITYVTMMDGYGLAGDLDGVGRMFAAIMNLRVRVSIYAFNTAIAAYARNGDRESAMRCYMLMVDTGYPPDRITFNILINMEAQRLDAVGASELYRMMVDSGISPDVKTLAPLIDLHVKRSDMTRAKAMQQEMLTHASGSIVPHNALLAGFMRQRGTADAEAEFKFATDFHAARPDIRTFDMLVRVHAHDGDVEGARKWFAKASAFNIKADTALWNALLTAYVSRGDSAGAFGVFEEMREAGCKGDIFTATLMLKVRTKTDAAATATKRLLPRRPQTRAARTSVTTPTERTHDGMRQWAALESESLQDETGSRSSESTANPTTLSAKSTPSSRHRPVQPTKLPRQGSIAVSNEELEALVANGEDEANPNRPLAAAAAVVVVGSP</sequence>
<protein>
    <recommendedName>
        <fullName evidence="6">Pentacotripeptide-repeat region of PRORP domain-containing protein</fullName>
    </recommendedName>
</protein>
<comment type="caution">
    <text evidence="4">The sequence shown here is derived from an EMBL/GenBank/DDBJ whole genome shotgun (WGS) entry which is preliminary data.</text>
</comment>
<dbReference type="Pfam" id="PF13812">
    <property type="entry name" value="PPR_3"/>
    <property type="match status" value="2"/>
</dbReference>
<dbReference type="Gene3D" id="1.25.40.10">
    <property type="entry name" value="Tetratricopeptide repeat domain"/>
    <property type="match status" value="6"/>
</dbReference>
<dbReference type="EMBL" id="JADGJQ010000032">
    <property type="protein sequence ID" value="KAJ3177643.1"/>
    <property type="molecule type" value="Genomic_DNA"/>
</dbReference>
<evidence type="ECO:0000256" key="2">
    <source>
        <dbReference type="PROSITE-ProRule" id="PRU00708"/>
    </source>
</evidence>
<evidence type="ECO:0000313" key="5">
    <source>
        <dbReference type="Proteomes" id="UP001212152"/>
    </source>
</evidence>
<dbReference type="Pfam" id="PF13041">
    <property type="entry name" value="PPR_2"/>
    <property type="match status" value="3"/>
</dbReference>
<evidence type="ECO:0000256" key="3">
    <source>
        <dbReference type="SAM" id="MobiDB-lite"/>
    </source>
</evidence>
<feature type="repeat" description="PPR" evidence="2">
    <location>
        <begin position="263"/>
        <end position="297"/>
    </location>
</feature>
<feature type="repeat" description="PPR" evidence="2">
    <location>
        <begin position="228"/>
        <end position="262"/>
    </location>
</feature>
<dbReference type="InterPro" id="IPR002885">
    <property type="entry name" value="PPR_rpt"/>
</dbReference>
<feature type="repeat" description="PPR" evidence="2">
    <location>
        <begin position="98"/>
        <end position="132"/>
    </location>
</feature>
<dbReference type="SUPFAM" id="SSF81901">
    <property type="entry name" value="HCP-like"/>
    <property type="match status" value="1"/>
</dbReference>
<dbReference type="Proteomes" id="UP001212152">
    <property type="component" value="Unassembled WGS sequence"/>
</dbReference>
<dbReference type="AlphaFoldDB" id="A0AAD5XMK7"/>
<dbReference type="Pfam" id="PF01535">
    <property type="entry name" value="PPR"/>
    <property type="match status" value="1"/>
</dbReference>
<accession>A0AAD5XMK7</accession>
<feature type="compositionally biased region" description="Polar residues" evidence="3">
    <location>
        <begin position="646"/>
        <end position="655"/>
    </location>
</feature>
<evidence type="ECO:0008006" key="6">
    <source>
        <dbReference type="Google" id="ProtNLM"/>
    </source>
</evidence>
<feature type="region of interest" description="Disordered" evidence="3">
    <location>
        <begin position="632"/>
        <end position="716"/>
    </location>
</feature>
<proteinExistence type="predicted"/>
<feature type="repeat" description="PPR" evidence="2">
    <location>
        <begin position="578"/>
        <end position="612"/>
    </location>
</feature>
<feature type="compositionally biased region" description="Polar residues" evidence="3">
    <location>
        <begin position="675"/>
        <end position="698"/>
    </location>
</feature>
<reference evidence="4" key="1">
    <citation type="submission" date="2020-05" db="EMBL/GenBank/DDBJ databases">
        <title>Phylogenomic resolution of chytrid fungi.</title>
        <authorList>
            <person name="Stajich J.E."/>
            <person name="Amses K."/>
            <person name="Simmons R."/>
            <person name="Seto K."/>
            <person name="Myers J."/>
            <person name="Bonds A."/>
            <person name="Quandt C.A."/>
            <person name="Barry K."/>
            <person name="Liu P."/>
            <person name="Grigoriev I."/>
            <person name="Longcore J.E."/>
            <person name="James T.Y."/>
        </authorList>
    </citation>
    <scope>NUCLEOTIDE SEQUENCE</scope>
    <source>
        <strain evidence="4">JEL0379</strain>
    </source>
</reference>
<feature type="repeat" description="PPR" evidence="2">
    <location>
        <begin position="403"/>
        <end position="437"/>
    </location>
</feature>
<evidence type="ECO:0000256" key="1">
    <source>
        <dbReference type="ARBA" id="ARBA00022737"/>
    </source>
</evidence>
<keyword evidence="5" id="KW-1185">Reference proteome</keyword>